<accession>A0A9N9PXH0</accession>
<organism evidence="1 2">
    <name type="scientific">Hymenoscyphus fraxineus</name>
    <dbReference type="NCBI Taxonomy" id="746836"/>
    <lineage>
        <taxon>Eukaryota</taxon>
        <taxon>Fungi</taxon>
        <taxon>Dikarya</taxon>
        <taxon>Ascomycota</taxon>
        <taxon>Pezizomycotina</taxon>
        <taxon>Leotiomycetes</taxon>
        <taxon>Helotiales</taxon>
        <taxon>Helotiaceae</taxon>
        <taxon>Hymenoscyphus</taxon>
    </lineage>
</organism>
<dbReference type="EMBL" id="CAJVRL010000080">
    <property type="protein sequence ID" value="CAG8957622.1"/>
    <property type="molecule type" value="Genomic_DNA"/>
</dbReference>
<evidence type="ECO:0000313" key="2">
    <source>
        <dbReference type="Proteomes" id="UP000696280"/>
    </source>
</evidence>
<evidence type="ECO:0000313" key="1">
    <source>
        <dbReference type="EMBL" id="CAG8957622.1"/>
    </source>
</evidence>
<sequence length="87" mass="9868">MHVFCEIVADVGPFTPIGMGMNINRDLLEKRYFVDEWSSVPSQIGKKWDNDLDVFPKTKAVSTVEQKGYLIVYLAIDAHDGGVKFYI</sequence>
<name>A0A9N9PXH0_9HELO</name>
<dbReference type="Proteomes" id="UP000696280">
    <property type="component" value="Unassembled WGS sequence"/>
</dbReference>
<dbReference type="AlphaFoldDB" id="A0A9N9PXH0"/>
<keyword evidence="2" id="KW-1185">Reference proteome</keyword>
<proteinExistence type="predicted"/>
<reference evidence="1" key="1">
    <citation type="submission" date="2021-07" db="EMBL/GenBank/DDBJ databases">
        <authorList>
            <person name="Durling M."/>
        </authorList>
    </citation>
    <scope>NUCLEOTIDE SEQUENCE</scope>
</reference>
<protein>
    <submittedName>
        <fullName evidence="1">Uncharacterized protein</fullName>
    </submittedName>
</protein>
<gene>
    <name evidence="1" type="ORF">HYFRA_00010489</name>
</gene>
<comment type="caution">
    <text evidence="1">The sequence shown here is derived from an EMBL/GenBank/DDBJ whole genome shotgun (WGS) entry which is preliminary data.</text>
</comment>